<sequence>MADEAGSEGSFHSDHYADRFPELVGKQAPLYKQLTTFHGFKRQTMADLMEFDEAYPGATETVRGLNPEIFQFTYGSQIVNIKTEFVENIHHAIREKMWTTLETISKRISTVWNARRDPAEKVFFLFSINGQKQYCGLAEVCGPWNRETLIEGWTDPSCGFVGSFPLTWIYVKNVPYARFAALKHGEKNQSIANMWSGQTISPSEPLGREVIKIFVESSHHSNILAWPKAQGGPLGTSRSFSGNMQPLRSMRATRGAHTGPYGREGGRAIDRDWRTNETNPRTAGRIIGEIDANQPASLATRRNAMELTVNSAPLPQTDGAFEPARTPRPGQIVSCMVDENGALVPVTPEYPQTSNPMKHMADHQYFSRFSEQTRSVEDLRGNNFGGVRGGRRGGMRGGRTPIIINNNNNHYNFSAEKQVGLGINNHQGELDHTESNIPAQSQHPCGPSTSSGSSLKHAAIAAEFVPMSEANQSLKQTGAGKKVEFEALRDHHIHHTSSSPSLVSQHQHDQPNAKHSLQGSQNSYPSLFRSADSMAGYVRPVPGFHARSVPHLQPAPQLPMIRNMGAKTPTHLPKDADLQDKTEDWIEQTPRNNVGASTAIEGAAVPIEKRATFYHLMADRVELEQKLAGMGAGVDAALYYRTLAKHAEVDKMITRLTQGKDELLEGSLVGVGSHEGSIVDGISASSINVRAEDGRALPSASEAGKPGRRAEKHNIFDRWDARVVQRVDELLEGFLESPEAEHHGSPVDSRVETIVTNPFSDGDGYGGIRLE</sequence>
<evidence type="ECO:0000256" key="1">
    <source>
        <dbReference type="SAM" id="MobiDB-lite"/>
    </source>
</evidence>
<accession>A0AAN6JCG7</accession>
<feature type="region of interest" description="Disordered" evidence="1">
    <location>
        <begin position="737"/>
        <end position="758"/>
    </location>
</feature>
<protein>
    <recommendedName>
        <fullName evidence="2">YTH domain-containing protein</fullName>
    </recommendedName>
</protein>
<evidence type="ECO:0000259" key="2">
    <source>
        <dbReference type="PROSITE" id="PS50882"/>
    </source>
</evidence>
<evidence type="ECO:0000313" key="4">
    <source>
        <dbReference type="Proteomes" id="UP001168146"/>
    </source>
</evidence>
<gene>
    <name evidence="3" type="ORF">LTR82_003982</name>
</gene>
<dbReference type="Gene3D" id="3.10.590.10">
    <property type="entry name" value="ph1033 like domains"/>
    <property type="match status" value="1"/>
</dbReference>
<dbReference type="Pfam" id="PF04146">
    <property type="entry name" value="YTH"/>
    <property type="match status" value="1"/>
</dbReference>
<feature type="region of interest" description="Disordered" evidence="1">
    <location>
        <begin position="493"/>
        <end position="520"/>
    </location>
</feature>
<feature type="domain" description="YTH" evidence="2">
    <location>
        <begin position="76"/>
        <end position="214"/>
    </location>
</feature>
<dbReference type="InterPro" id="IPR007275">
    <property type="entry name" value="YTH_domain"/>
</dbReference>
<name>A0AAN6JCG7_9PEZI</name>
<feature type="compositionally biased region" description="Polar residues" evidence="1">
    <location>
        <begin position="496"/>
        <end position="505"/>
    </location>
</feature>
<feature type="region of interest" description="Disordered" evidence="1">
    <location>
        <begin position="426"/>
        <end position="454"/>
    </location>
</feature>
<organism evidence="3 4">
    <name type="scientific">Friedmanniomyces endolithicus</name>
    <dbReference type="NCBI Taxonomy" id="329885"/>
    <lineage>
        <taxon>Eukaryota</taxon>
        <taxon>Fungi</taxon>
        <taxon>Dikarya</taxon>
        <taxon>Ascomycota</taxon>
        <taxon>Pezizomycotina</taxon>
        <taxon>Dothideomycetes</taxon>
        <taxon>Dothideomycetidae</taxon>
        <taxon>Mycosphaerellales</taxon>
        <taxon>Teratosphaeriaceae</taxon>
        <taxon>Friedmanniomyces</taxon>
    </lineage>
</organism>
<dbReference type="GO" id="GO:0003729">
    <property type="term" value="F:mRNA binding"/>
    <property type="evidence" value="ECO:0007669"/>
    <property type="project" value="TreeGrafter"/>
</dbReference>
<dbReference type="AlphaFoldDB" id="A0AAN6JCG7"/>
<evidence type="ECO:0000313" key="3">
    <source>
        <dbReference type="EMBL" id="KAK0324996.1"/>
    </source>
</evidence>
<dbReference type="Proteomes" id="UP001168146">
    <property type="component" value="Unassembled WGS sequence"/>
</dbReference>
<reference evidence="3" key="1">
    <citation type="submission" date="2021-12" db="EMBL/GenBank/DDBJ databases">
        <title>Black yeast isolated from Biological Soil Crust.</title>
        <authorList>
            <person name="Kurbessoian T."/>
        </authorList>
    </citation>
    <scope>NUCLEOTIDE SEQUENCE</scope>
    <source>
        <strain evidence="3">CCFEE 5208</strain>
    </source>
</reference>
<dbReference type="InterPro" id="IPR045168">
    <property type="entry name" value="YTH_prot"/>
</dbReference>
<comment type="caution">
    <text evidence="3">The sequence shown here is derived from an EMBL/GenBank/DDBJ whole genome shotgun (WGS) entry which is preliminary data.</text>
</comment>
<dbReference type="PANTHER" id="PTHR12357">
    <property type="entry name" value="YTH YT521-B HOMOLOGY DOMAIN-CONTAINING"/>
    <property type="match status" value="1"/>
</dbReference>
<dbReference type="PROSITE" id="PS50882">
    <property type="entry name" value="YTH"/>
    <property type="match status" value="1"/>
</dbReference>
<feature type="compositionally biased region" description="Polar residues" evidence="1">
    <location>
        <begin position="435"/>
        <end position="454"/>
    </location>
</feature>
<feature type="compositionally biased region" description="Basic and acidic residues" evidence="1">
    <location>
        <begin position="739"/>
        <end position="751"/>
    </location>
</feature>
<proteinExistence type="predicted"/>
<dbReference type="EMBL" id="JASUXU010000008">
    <property type="protein sequence ID" value="KAK0324996.1"/>
    <property type="molecule type" value="Genomic_DNA"/>
</dbReference>